<keyword evidence="3" id="KW-0645">Protease</keyword>
<keyword evidence="3" id="KW-0378">Hydrolase</keyword>
<protein>
    <submittedName>
        <fullName evidence="3">CPBP family intramembrane metalloprotease</fullName>
    </submittedName>
</protein>
<dbReference type="InterPro" id="IPR003675">
    <property type="entry name" value="Rce1/LyrA-like_dom"/>
</dbReference>
<feature type="transmembrane region" description="Helical" evidence="1">
    <location>
        <begin position="113"/>
        <end position="131"/>
    </location>
</feature>
<feature type="transmembrane region" description="Helical" evidence="1">
    <location>
        <begin position="271"/>
        <end position="288"/>
    </location>
</feature>
<keyword evidence="1" id="KW-0812">Transmembrane</keyword>
<dbReference type="Pfam" id="PF02517">
    <property type="entry name" value="Rce1-like"/>
    <property type="match status" value="1"/>
</dbReference>
<proteinExistence type="predicted"/>
<feature type="transmembrane region" description="Helical" evidence="1">
    <location>
        <begin position="239"/>
        <end position="259"/>
    </location>
</feature>
<evidence type="ECO:0000313" key="4">
    <source>
        <dbReference type="Proteomes" id="UP001320876"/>
    </source>
</evidence>
<feature type="transmembrane region" description="Helical" evidence="1">
    <location>
        <begin position="186"/>
        <end position="212"/>
    </location>
</feature>
<evidence type="ECO:0000256" key="1">
    <source>
        <dbReference type="SAM" id="Phobius"/>
    </source>
</evidence>
<keyword evidence="1" id="KW-1133">Transmembrane helix</keyword>
<gene>
    <name evidence="3" type="ORF">OKA05_05495</name>
</gene>
<keyword evidence="3" id="KW-0482">Metalloprotease</keyword>
<evidence type="ECO:0000259" key="2">
    <source>
        <dbReference type="Pfam" id="PF02517"/>
    </source>
</evidence>
<dbReference type="InterPro" id="IPR052710">
    <property type="entry name" value="CAAX_protease"/>
</dbReference>
<name>A0ABT3GEV3_9BACT</name>
<organism evidence="3 4">
    <name type="scientific">Luteolibacter arcticus</name>
    <dbReference type="NCBI Taxonomy" id="1581411"/>
    <lineage>
        <taxon>Bacteria</taxon>
        <taxon>Pseudomonadati</taxon>
        <taxon>Verrucomicrobiota</taxon>
        <taxon>Verrucomicrobiia</taxon>
        <taxon>Verrucomicrobiales</taxon>
        <taxon>Verrucomicrobiaceae</taxon>
        <taxon>Luteolibacter</taxon>
    </lineage>
</organism>
<keyword evidence="4" id="KW-1185">Reference proteome</keyword>
<feature type="transmembrane region" description="Helical" evidence="1">
    <location>
        <begin position="17"/>
        <end position="35"/>
    </location>
</feature>
<feature type="domain" description="CAAX prenyl protease 2/Lysostaphin resistance protein A-like" evidence="2">
    <location>
        <begin position="241"/>
        <end position="328"/>
    </location>
</feature>
<evidence type="ECO:0000313" key="3">
    <source>
        <dbReference type="EMBL" id="MCW1921996.1"/>
    </source>
</evidence>
<comment type="caution">
    <text evidence="3">The sequence shown here is derived from an EMBL/GenBank/DDBJ whole genome shotgun (WGS) entry which is preliminary data.</text>
</comment>
<dbReference type="RefSeq" id="WP_264486106.1">
    <property type="nucleotide sequence ID" value="NZ_JAPDDT010000002.1"/>
</dbReference>
<dbReference type="Proteomes" id="UP001320876">
    <property type="component" value="Unassembled WGS sequence"/>
</dbReference>
<feature type="transmembrane region" description="Helical" evidence="1">
    <location>
        <begin position="151"/>
        <end position="174"/>
    </location>
</feature>
<dbReference type="PANTHER" id="PTHR36435:SF1">
    <property type="entry name" value="CAAX AMINO TERMINAL PROTEASE FAMILY PROTEIN"/>
    <property type="match status" value="1"/>
</dbReference>
<dbReference type="GO" id="GO:0008237">
    <property type="term" value="F:metallopeptidase activity"/>
    <property type="evidence" value="ECO:0007669"/>
    <property type="project" value="UniProtKB-KW"/>
</dbReference>
<feature type="transmembrane region" description="Helical" evidence="1">
    <location>
        <begin position="294"/>
        <end position="311"/>
    </location>
</feature>
<dbReference type="EMBL" id="JAPDDT010000002">
    <property type="protein sequence ID" value="MCW1921996.1"/>
    <property type="molecule type" value="Genomic_DNA"/>
</dbReference>
<sequence>MVSFLASTLPAVDPDAIIMWTFAAAAVVFLVSWGIRGARGKVEPFENMVASPRMSPEEAALYVPSAEGAPPLPRLDSDSPYAPPGSVPPPLPVAAATTAPVGLLKVSTAIYRLVDLPLIGLVFLIFAGLTAANGGSSEEVPLDKKYTPGVLIASIIFQFLLMGMVLAFVAWRVKITEWLGLRWRKWWLTIAIAPLTVFFMLCFMGVLFVSGWNGWLEKTLGMESMQEAVKVFKEVKDPLVIALMAVTAAIVAPLAEEVVFRGYLYPAAKRFCGPAGAIVFSSLVFAAAHGHVVALLPLFVLAVILCLLYEFTGSIWACMSVHFLFNAFTVTMQLLARSGLIDLPADS</sequence>
<reference evidence="3 4" key="1">
    <citation type="submission" date="2022-10" db="EMBL/GenBank/DDBJ databases">
        <title>Luteolibacter arcticus strain CCTCC AB 2014275, whole genome shotgun sequencing project.</title>
        <authorList>
            <person name="Zhao G."/>
            <person name="Shen L."/>
        </authorList>
    </citation>
    <scope>NUCLEOTIDE SEQUENCE [LARGE SCALE GENOMIC DNA]</scope>
    <source>
        <strain evidence="3 4">CCTCC AB 2014275</strain>
    </source>
</reference>
<dbReference type="PANTHER" id="PTHR36435">
    <property type="entry name" value="SLR1288 PROTEIN"/>
    <property type="match status" value="1"/>
</dbReference>
<accession>A0ABT3GEV3</accession>
<keyword evidence="1" id="KW-0472">Membrane</keyword>